<evidence type="ECO:0000313" key="1">
    <source>
        <dbReference type="EMBL" id="PSR45504.1"/>
    </source>
</evidence>
<organism evidence="1 2">
    <name type="scientific">Kluyvera genomosp. 2</name>
    <dbReference type="NCBI Taxonomy" id="2774054"/>
    <lineage>
        <taxon>Bacteria</taxon>
        <taxon>Pseudomonadati</taxon>
        <taxon>Pseudomonadota</taxon>
        <taxon>Gammaproteobacteria</taxon>
        <taxon>Enterobacterales</taxon>
        <taxon>Enterobacteriaceae</taxon>
        <taxon>Kluyvera</taxon>
    </lineage>
</organism>
<protein>
    <submittedName>
        <fullName evidence="1">Uncharacterized protein</fullName>
    </submittedName>
</protein>
<proteinExistence type="predicted"/>
<sequence length="170" mass="19187">MKTYGVLATGLGCLIIGGLAGYHFAGNSHDSAGEIPPSVPHQQEVKPQPKIEVYTYSIDSVSEQRLKNELKLKDQLKRGWIRFSMTIDRIQCETDVDCYAVSKEGGMGFSFRPHNTKSEDIQWLKDLDVGNAVDLVCSRYIDKGLYYDMRDCVPFDRLKPELINTHNIGE</sequence>
<dbReference type="AlphaFoldDB" id="A0A2T2XYX6"/>
<name>A0A2T2XYX6_9ENTR</name>
<comment type="caution">
    <text evidence="1">The sequence shown here is derived from an EMBL/GenBank/DDBJ whole genome shotgun (WGS) entry which is preliminary data.</text>
</comment>
<gene>
    <name evidence="1" type="ORF">C8256_17420</name>
</gene>
<accession>A0A2T2XYX6</accession>
<evidence type="ECO:0000313" key="2">
    <source>
        <dbReference type="Proteomes" id="UP000240892"/>
    </source>
</evidence>
<dbReference type="Proteomes" id="UP000240892">
    <property type="component" value="Unassembled WGS sequence"/>
</dbReference>
<dbReference type="RefSeq" id="WP_106928927.1">
    <property type="nucleotide sequence ID" value="NZ_CABMMU010000015.1"/>
</dbReference>
<keyword evidence="2" id="KW-1185">Reference proteome</keyword>
<reference evidence="1 2" key="1">
    <citation type="submission" date="2018-03" db="EMBL/GenBank/DDBJ databases">
        <title>First report of an OXA-48+CTX-M-M-producing Kluyvera ascorbata clone recovered from patients admitted in a University Hospital in Madrid, Spain.</title>
        <authorList>
            <person name="Hernandez-Garcia M."/>
            <person name="Leon-Sampedro R."/>
            <person name="Perez-Viso B."/>
            <person name="Morosini M.I."/>
            <person name="Lopez-Fresnena N."/>
            <person name="Coque T.M."/>
            <person name="Bonten M."/>
            <person name="Malhotra-Kumar S."/>
            <person name="Ruiz-Garbajosa P."/>
            <person name="Canton R."/>
        </authorList>
    </citation>
    <scope>NUCLEOTIDE SEQUENCE [LARGE SCALE GENOMIC DNA]</scope>
    <source>
        <strain evidence="1 2">KA2</strain>
    </source>
</reference>
<dbReference type="EMBL" id="PYHO01000015">
    <property type="protein sequence ID" value="PSR45504.1"/>
    <property type="molecule type" value="Genomic_DNA"/>
</dbReference>